<dbReference type="SMART" id="SM00365">
    <property type="entry name" value="LRR_SD22"/>
    <property type="match status" value="6"/>
</dbReference>
<comment type="caution">
    <text evidence="3">The sequence shown here is derived from an EMBL/GenBank/DDBJ whole genome shotgun (WGS) entry which is preliminary data.</text>
</comment>
<sequence>MTSFETKHRLVVMTDSTKNYHKVRFADDLKELENTEVTIFEIDKAGKEKPSFPHVFEYIHLLVSYEERRWDPLTKFIDFLKNNSSLLTDHTSVGCHIFFKPGKSWKDHTATDKTQYKKFMSSLEEICGSKVAHLSFIDKFSNEDSGPKADEEIKQDVEPWKNLKHLDYTASGLDSFPADVKYPESLESLNISGDYFLSSLETMKFPPKLKKFEAAEGALVYLDRVEFPNTLETLDLSGNKMYVLDGIPLPISLTDLDVSCNRIDTLSGVRWPPKLESLSIAMNPIETLKGVYFPPSLKILDASSIPNDAMVGVKLPDQLEVLNLQSAMTAPRGLKVPPHVKNLVLSEDGVTSINTLKLPNSIETLYLNSNKIKTLNKVQFPTSLKELYLGDNLLTTLKNVVFPDSLEILDIENDPESFDNEKQIITLRDVNLPPNLKILKLGYQGIRILENYEFPDSLTQLSLTYNDMKSIRSIKFGQNLKILDLSGNPELKSLENVQIPESVTELRIPEEMVPNLPADIVNRANKGSLILKKIHTDLAVYDGPLFDEPFGVFTSEDVQKALAKKKEERIARFGRAE</sequence>
<dbReference type="Gene3D" id="3.80.10.10">
    <property type="entry name" value="Ribonuclease Inhibitor"/>
    <property type="match status" value="2"/>
</dbReference>
<evidence type="ECO:0000313" key="3">
    <source>
        <dbReference type="EMBL" id="KAI5958110.1"/>
    </source>
</evidence>
<dbReference type="InterPro" id="IPR008615">
    <property type="entry name" value="FNIP"/>
</dbReference>
<accession>A0AAD5FYJ5</accession>
<dbReference type="RefSeq" id="XP_051608745.1">
    <property type="nucleotide sequence ID" value="XM_051752283.1"/>
</dbReference>
<dbReference type="Pfam" id="PF05725">
    <property type="entry name" value="FNIP"/>
    <property type="match status" value="1"/>
</dbReference>
<evidence type="ECO:0000256" key="2">
    <source>
        <dbReference type="ARBA" id="ARBA00022737"/>
    </source>
</evidence>
<dbReference type="SUPFAM" id="SSF52058">
    <property type="entry name" value="L domain-like"/>
    <property type="match status" value="1"/>
</dbReference>
<dbReference type="Proteomes" id="UP001204833">
    <property type="component" value="Unassembled WGS sequence"/>
</dbReference>
<dbReference type="InterPro" id="IPR032675">
    <property type="entry name" value="LRR_dom_sf"/>
</dbReference>
<proteinExistence type="predicted"/>
<dbReference type="GO" id="GO:0005737">
    <property type="term" value="C:cytoplasm"/>
    <property type="evidence" value="ECO:0007669"/>
    <property type="project" value="TreeGrafter"/>
</dbReference>
<dbReference type="PANTHER" id="PTHR15454">
    <property type="entry name" value="NISCHARIN RELATED"/>
    <property type="match status" value="1"/>
</dbReference>
<evidence type="ECO:0000256" key="1">
    <source>
        <dbReference type="ARBA" id="ARBA00022614"/>
    </source>
</evidence>
<dbReference type="Pfam" id="PF13306">
    <property type="entry name" value="LRR_5"/>
    <property type="match status" value="1"/>
</dbReference>
<keyword evidence="4" id="KW-1185">Reference proteome</keyword>
<keyword evidence="2" id="KW-0677">Repeat</keyword>
<dbReference type="SUPFAM" id="SSF52075">
    <property type="entry name" value="Outer arm dynein light chain 1"/>
    <property type="match status" value="1"/>
</dbReference>
<organism evidence="3 4">
    <name type="scientific">Candida theae</name>
    <dbReference type="NCBI Taxonomy" id="1198502"/>
    <lineage>
        <taxon>Eukaryota</taxon>
        <taxon>Fungi</taxon>
        <taxon>Dikarya</taxon>
        <taxon>Ascomycota</taxon>
        <taxon>Saccharomycotina</taxon>
        <taxon>Pichiomycetes</taxon>
        <taxon>Debaryomycetaceae</taxon>
        <taxon>Candida/Lodderomyces clade</taxon>
        <taxon>Candida</taxon>
    </lineage>
</organism>
<evidence type="ECO:0000313" key="4">
    <source>
        <dbReference type="Proteomes" id="UP001204833"/>
    </source>
</evidence>
<dbReference type="InterPro" id="IPR026906">
    <property type="entry name" value="LRR_5"/>
</dbReference>
<gene>
    <name evidence="3" type="ORF">KGF57_002918</name>
</gene>
<name>A0AAD5FYJ5_9ASCO</name>
<keyword evidence="1" id="KW-0433">Leucine-rich repeat</keyword>
<reference evidence="3 4" key="1">
    <citation type="journal article" date="2022" name="DNA Res.">
        <title>Genome analysis of five recently described species of the CUG-Ser clade uncovers Candida theae as a new hybrid lineage with pathogenic potential in the Candida parapsilosis species complex.</title>
        <authorList>
            <person name="Mixao V."/>
            <person name="Del Olmo V."/>
            <person name="Hegedusova E."/>
            <person name="Saus E."/>
            <person name="Pryszcz L."/>
            <person name="Cillingova A."/>
            <person name="Nosek J."/>
            <person name="Gabaldon T."/>
        </authorList>
    </citation>
    <scope>NUCLEOTIDE SEQUENCE [LARGE SCALE GENOMIC DNA]</scope>
    <source>
        <strain evidence="3 4">CBS 12239</strain>
    </source>
</reference>
<protein>
    <submittedName>
        <fullName evidence="3">Uncharacterized protein</fullName>
    </submittedName>
</protein>
<dbReference type="EMBL" id="JAIHNG010000119">
    <property type="protein sequence ID" value="KAI5958110.1"/>
    <property type="molecule type" value="Genomic_DNA"/>
</dbReference>
<dbReference type="AlphaFoldDB" id="A0AAD5FYJ5"/>
<dbReference type="GeneID" id="76150977"/>